<dbReference type="CDD" id="cd00540">
    <property type="entry name" value="AAG"/>
    <property type="match status" value="1"/>
</dbReference>
<organism evidence="6 7">
    <name type="scientific">Allobacillus salarius</name>
    <dbReference type="NCBI Taxonomy" id="1955272"/>
    <lineage>
        <taxon>Bacteria</taxon>
        <taxon>Bacillati</taxon>
        <taxon>Bacillota</taxon>
        <taxon>Bacilli</taxon>
        <taxon>Bacillales</taxon>
        <taxon>Bacillaceae</taxon>
        <taxon>Allobacillus</taxon>
    </lineage>
</organism>
<protein>
    <recommendedName>
        <fullName evidence="5">Putative 3-methyladenine DNA glycosylase</fullName>
        <ecNumber evidence="5">3.2.2.-</ecNumber>
    </recommendedName>
</protein>
<dbReference type="InterPro" id="IPR036995">
    <property type="entry name" value="MPG_sf"/>
</dbReference>
<keyword evidence="7" id="KW-1185">Reference proteome</keyword>
<keyword evidence="6" id="KW-0326">Glycosidase</keyword>
<sequence length="197" mass="22364">MDHKILQPVHQSFFNQPTLQLAEELLGSFLVHETPNGLLVGKIVETEAYLGADDRAAHSFNNRRTKRTEIMFHEAGFAYVYTMHTHHLFNIVTGRANQPEAVLIRGIEPMIGEDVMLENRPVSKRANLTSGPGKLTKAMGIDKSYYGNRLWEKPLYIAVGERPQEIMIGNRIGIPNAKEAVAYPYRFWISNNPFVSR</sequence>
<dbReference type="AlphaFoldDB" id="A0A556PLU9"/>
<dbReference type="InterPro" id="IPR011034">
    <property type="entry name" value="Formyl_transferase-like_C_sf"/>
</dbReference>
<keyword evidence="2 5" id="KW-0227">DNA damage</keyword>
<dbReference type="Pfam" id="PF02245">
    <property type="entry name" value="Pur_DNA_glyco"/>
    <property type="match status" value="1"/>
</dbReference>
<evidence type="ECO:0000256" key="3">
    <source>
        <dbReference type="ARBA" id="ARBA00022801"/>
    </source>
</evidence>
<keyword evidence="4 5" id="KW-0234">DNA repair</keyword>
<dbReference type="PANTHER" id="PTHR10429:SF0">
    <property type="entry name" value="DNA-3-METHYLADENINE GLYCOSYLASE"/>
    <property type="match status" value="1"/>
</dbReference>
<comment type="similarity">
    <text evidence="1 5">Belongs to the DNA glycosylase MPG family.</text>
</comment>
<comment type="caution">
    <text evidence="6">The sequence shown here is derived from an EMBL/GenBank/DDBJ whole genome shotgun (WGS) entry which is preliminary data.</text>
</comment>
<dbReference type="SUPFAM" id="SSF50486">
    <property type="entry name" value="FMT C-terminal domain-like"/>
    <property type="match status" value="1"/>
</dbReference>
<dbReference type="Gene3D" id="3.10.300.10">
    <property type="entry name" value="Methylpurine-DNA glycosylase (MPG)"/>
    <property type="match status" value="1"/>
</dbReference>
<dbReference type="NCBIfam" id="TIGR00567">
    <property type="entry name" value="3mg"/>
    <property type="match status" value="1"/>
</dbReference>
<dbReference type="GO" id="GO:0006284">
    <property type="term" value="P:base-excision repair"/>
    <property type="evidence" value="ECO:0007669"/>
    <property type="project" value="InterPro"/>
</dbReference>
<dbReference type="Proteomes" id="UP000316425">
    <property type="component" value="Unassembled WGS sequence"/>
</dbReference>
<evidence type="ECO:0000313" key="6">
    <source>
        <dbReference type="EMBL" id="TSJ65380.1"/>
    </source>
</evidence>
<dbReference type="RefSeq" id="WP_144088699.1">
    <property type="nucleotide sequence ID" value="NZ_VMHE01000010.1"/>
</dbReference>
<evidence type="ECO:0000313" key="7">
    <source>
        <dbReference type="Proteomes" id="UP000316425"/>
    </source>
</evidence>
<dbReference type="PANTHER" id="PTHR10429">
    <property type="entry name" value="DNA-3-METHYLADENINE GLYCOSYLASE"/>
    <property type="match status" value="1"/>
</dbReference>
<accession>A0A556PLU9</accession>
<dbReference type="GO" id="GO:0003677">
    <property type="term" value="F:DNA binding"/>
    <property type="evidence" value="ECO:0007669"/>
    <property type="project" value="InterPro"/>
</dbReference>
<evidence type="ECO:0000256" key="2">
    <source>
        <dbReference type="ARBA" id="ARBA00022763"/>
    </source>
</evidence>
<dbReference type="NCBIfam" id="NF002002">
    <property type="entry name" value="PRK00802.1-2"/>
    <property type="match status" value="1"/>
</dbReference>
<proteinExistence type="inferred from homology"/>
<keyword evidence="3 5" id="KW-0378">Hydrolase</keyword>
<dbReference type="OrthoDB" id="9794313at2"/>
<dbReference type="FunFam" id="3.10.300.10:FF:000001">
    <property type="entry name" value="Putative 3-methyladenine DNA glycosylase"/>
    <property type="match status" value="1"/>
</dbReference>
<dbReference type="HAMAP" id="MF_00527">
    <property type="entry name" value="3MGH"/>
    <property type="match status" value="1"/>
</dbReference>
<evidence type="ECO:0000256" key="4">
    <source>
        <dbReference type="ARBA" id="ARBA00023204"/>
    </source>
</evidence>
<evidence type="ECO:0000256" key="1">
    <source>
        <dbReference type="ARBA" id="ARBA00009232"/>
    </source>
</evidence>
<name>A0A556PLU9_9BACI</name>
<dbReference type="EMBL" id="VMHE01000010">
    <property type="protein sequence ID" value="TSJ65380.1"/>
    <property type="molecule type" value="Genomic_DNA"/>
</dbReference>
<dbReference type="GO" id="GO:0003905">
    <property type="term" value="F:alkylbase DNA N-glycosylase activity"/>
    <property type="evidence" value="ECO:0007669"/>
    <property type="project" value="InterPro"/>
</dbReference>
<reference evidence="6 7" key="1">
    <citation type="submission" date="2019-07" db="EMBL/GenBank/DDBJ databases">
        <title>Allobacillus sp. nov. SKP isolated from shrimp paste of Euphausiacea.</title>
        <authorList>
            <person name="Kanchanasin P."/>
            <person name="Tanasupawat S."/>
            <person name="Shi W."/>
            <person name="Wu L."/>
            <person name="Ma J."/>
        </authorList>
    </citation>
    <scope>NUCLEOTIDE SEQUENCE [LARGE SCALE GENOMIC DNA]</scope>
    <source>
        <strain evidence="6 7">SKP4-8</strain>
    </source>
</reference>
<gene>
    <name evidence="6" type="ORF">FPQ13_07380</name>
</gene>
<dbReference type="EC" id="3.2.2.-" evidence="5"/>
<evidence type="ECO:0000256" key="5">
    <source>
        <dbReference type="HAMAP-Rule" id="MF_00527"/>
    </source>
</evidence>
<dbReference type="InterPro" id="IPR003180">
    <property type="entry name" value="MPG"/>
</dbReference>